<dbReference type="PROSITE" id="PS50890">
    <property type="entry name" value="PUA"/>
    <property type="match status" value="1"/>
</dbReference>
<evidence type="ECO:0000256" key="2">
    <source>
        <dbReference type="ARBA" id="ARBA00022605"/>
    </source>
</evidence>
<keyword evidence="5 8" id="KW-0547">Nucleotide-binding</keyword>
<dbReference type="CDD" id="cd04242">
    <property type="entry name" value="AAK_G5K_ProB"/>
    <property type="match status" value="1"/>
</dbReference>
<name>A0A1Y3PPH0_9BACI</name>
<comment type="caution">
    <text evidence="10">The sequence shown here is derived from an EMBL/GenBank/DDBJ whole genome shotgun (WGS) entry which is preliminary data.</text>
</comment>
<dbReference type="InterPro" id="IPR011529">
    <property type="entry name" value="Glu_5kinase"/>
</dbReference>
<feature type="binding site" evidence="8">
    <location>
        <position position="9"/>
    </location>
    <ligand>
        <name>ATP</name>
        <dbReference type="ChEBI" id="CHEBI:30616"/>
    </ligand>
</feature>
<evidence type="ECO:0000256" key="8">
    <source>
        <dbReference type="HAMAP-Rule" id="MF_00456"/>
    </source>
</evidence>
<dbReference type="InterPro" id="IPR002478">
    <property type="entry name" value="PUA"/>
</dbReference>
<sequence length="374" mass="40403">MDVAVVVVKVGSSSLSNPSGGLDRDKLQHIVDELAGLYRDGVSLLLVSSGAVAAGFNKLGFRRRPRSIAARQAAAAVGQGILIEEYTHRLQQHGITAAQILLNRSDFSDRTRYVNAFNTLMLLLRKRILPIINENDTVSVDELTFGDNDRLSALVAGMVKADLLILLSDVDGLYDANPHEVREAKLISDVPHITPEIERMAGDAGSPFGTGGMRSKVEAAKIATASGVPVFLGRADRPGIVRDAYHGRARGTYFSASGEPLPNRKQWLRFMTQEAGKLGVDDGAAKALLSQGKSLLASGIRTVSGEFAAGEVVLITYRGEPIGKGITRYSSQQLEQLKGKRSEEIEAQLNMPAEPVIHRDQLVLLVEKESVQRS</sequence>
<dbReference type="InterPro" id="IPR005715">
    <property type="entry name" value="Glu_5kinase/COase_Synthase"/>
</dbReference>
<dbReference type="NCBIfam" id="TIGR01027">
    <property type="entry name" value="proB"/>
    <property type="match status" value="1"/>
</dbReference>
<evidence type="ECO:0000313" key="11">
    <source>
        <dbReference type="Proteomes" id="UP000196475"/>
    </source>
</evidence>
<accession>A0A1Y3PPH0</accession>
<feature type="binding site" evidence="8">
    <location>
        <position position="49"/>
    </location>
    <ligand>
        <name>substrate</name>
    </ligand>
</feature>
<feature type="binding site" evidence="8">
    <location>
        <begin position="210"/>
        <end position="216"/>
    </location>
    <ligand>
        <name>ATP</name>
        <dbReference type="ChEBI" id="CHEBI:30616"/>
    </ligand>
</feature>
<comment type="pathway">
    <text evidence="8">Amino-acid biosynthesis; L-proline biosynthesis; L-glutamate 5-semialdehyde from L-glutamate: step 1/2.</text>
</comment>
<evidence type="ECO:0000256" key="7">
    <source>
        <dbReference type="ARBA" id="ARBA00022840"/>
    </source>
</evidence>
<dbReference type="Pfam" id="PF00696">
    <property type="entry name" value="AA_kinase"/>
    <property type="match status" value="1"/>
</dbReference>
<comment type="similarity">
    <text evidence="8">Belongs to the glutamate 5-kinase family.</text>
</comment>
<dbReference type="CDD" id="cd21157">
    <property type="entry name" value="PUA_G5K"/>
    <property type="match status" value="1"/>
</dbReference>
<comment type="catalytic activity">
    <reaction evidence="8">
        <text>L-glutamate + ATP = L-glutamyl 5-phosphate + ADP</text>
        <dbReference type="Rhea" id="RHEA:14877"/>
        <dbReference type="ChEBI" id="CHEBI:29985"/>
        <dbReference type="ChEBI" id="CHEBI:30616"/>
        <dbReference type="ChEBI" id="CHEBI:58274"/>
        <dbReference type="ChEBI" id="CHEBI:456216"/>
        <dbReference type="EC" id="2.7.2.11"/>
    </reaction>
</comment>
<dbReference type="PANTHER" id="PTHR43654:SF1">
    <property type="entry name" value="ISOPENTENYL PHOSPHATE KINASE"/>
    <property type="match status" value="1"/>
</dbReference>
<dbReference type="PIRSF" id="PIRSF000729">
    <property type="entry name" value="GK"/>
    <property type="match status" value="1"/>
</dbReference>
<gene>
    <name evidence="8" type="primary">proB</name>
    <name evidence="10" type="ORF">BAA01_16585</name>
</gene>
<dbReference type="PRINTS" id="PR00474">
    <property type="entry name" value="GLU5KINASE"/>
</dbReference>
<dbReference type="FunFam" id="3.40.1160.10:FF:000018">
    <property type="entry name" value="Glutamate 5-kinase"/>
    <property type="match status" value="1"/>
</dbReference>
<evidence type="ECO:0000256" key="4">
    <source>
        <dbReference type="ARBA" id="ARBA00022679"/>
    </source>
</evidence>
<dbReference type="GO" id="GO:0003723">
    <property type="term" value="F:RNA binding"/>
    <property type="evidence" value="ECO:0007669"/>
    <property type="project" value="InterPro"/>
</dbReference>
<dbReference type="SUPFAM" id="SSF53633">
    <property type="entry name" value="Carbamate kinase-like"/>
    <property type="match status" value="1"/>
</dbReference>
<organism evidence="10 11">
    <name type="scientific">Bacillus thermozeamaize</name>
    <dbReference type="NCBI Taxonomy" id="230954"/>
    <lineage>
        <taxon>Bacteria</taxon>
        <taxon>Bacillati</taxon>
        <taxon>Bacillota</taxon>
        <taxon>Bacilli</taxon>
        <taxon>Bacillales</taxon>
        <taxon>Bacillaceae</taxon>
        <taxon>Bacillus</taxon>
    </lineage>
</organism>
<dbReference type="Gene3D" id="2.30.130.10">
    <property type="entry name" value="PUA domain"/>
    <property type="match status" value="1"/>
</dbReference>
<evidence type="ECO:0000256" key="3">
    <source>
        <dbReference type="ARBA" id="ARBA00022650"/>
    </source>
</evidence>
<keyword evidence="3 8" id="KW-0641">Proline biosynthesis</keyword>
<dbReference type="InterPro" id="IPR001057">
    <property type="entry name" value="Glu/AcGlu_kinase"/>
</dbReference>
<dbReference type="Pfam" id="PF01472">
    <property type="entry name" value="PUA"/>
    <property type="match status" value="1"/>
</dbReference>
<dbReference type="PANTHER" id="PTHR43654">
    <property type="entry name" value="GLUTAMATE 5-KINASE"/>
    <property type="match status" value="1"/>
</dbReference>
<dbReference type="SMART" id="SM00359">
    <property type="entry name" value="PUA"/>
    <property type="match status" value="1"/>
</dbReference>
<feature type="binding site" evidence="8">
    <location>
        <position position="136"/>
    </location>
    <ligand>
        <name>substrate</name>
    </ligand>
</feature>
<keyword evidence="6 8" id="KW-0418">Kinase</keyword>
<dbReference type="InterPro" id="IPR001048">
    <property type="entry name" value="Asp/Glu/Uridylate_kinase"/>
</dbReference>
<dbReference type="HAMAP" id="MF_00456">
    <property type="entry name" value="ProB"/>
    <property type="match status" value="1"/>
</dbReference>
<dbReference type="Gene3D" id="3.40.1160.10">
    <property type="entry name" value="Acetylglutamate kinase-like"/>
    <property type="match status" value="1"/>
</dbReference>
<dbReference type="InterPro" id="IPR041739">
    <property type="entry name" value="G5K_ProB"/>
</dbReference>
<feature type="binding site" evidence="8">
    <location>
        <position position="148"/>
    </location>
    <ligand>
        <name>substrate</name>
    </ligand>
</feature>
<feature type="domain" description="PUA" evidence="9">
    <location>
        <begin position="276"/>
        <end position="349"/>
    </location>
</feature>
<dbReference type="GO" id="GO:0005524">
    <property type="term" value="F:ATP binding"/>
    <property type="evidence" value="ECO:0007669"/>
    <property type="project" value="UniProtKB-KW"/>
</dbReference>
<dbReference type="InterPro" id="IPR019797">
    <property type="entry name" value="Glutamate_5-kinase_CS"/>
</dbReference>
<keyword evidence="2 8" id="KW-0028">Amino-acid biosynthesis</keyword>
<dbReference type="UniPathway" id="UPA00098">
    <property type="reaction ID" value="UER00359"/>
</dbReference>
<comment type="subcellular location">
    <subcellularLocation>
        <location evidence="8">Cytoplasm</location>
    </subcellularLocation>
</comment>
<reference evidence="11" key="1">
    <citation type="submission" date="2016-06" db="EMBL/GenBank/DDBJ databases">
        <authorList>
            <person name="Nascimento L."/>
            <person name="Pereira R.V."/>
            <person name="Martins L.F."/>
            <person name="Quaggio R.B."/>
            <person name="Silva A.M."/>
            <person name="Setubal J.C."/>
        </authorList>
    </citation>
    <scope>NUCLEOTIDE SEQUENCE [LARGE SCALE GENOMIC DNA]</scope>
</reference>
<dbReference type="GO" id="GO:0055129">
    <property type="term" value="P:L-proline biosynthetic process"/>
    <property type="evidence" value="ECO:0007669"/>
    <property type="project" value="UniProtKB-UniRule"/>
</dbReference>
<dbReference type="InterPro" id="IPR015947">
    <property type="entry name" value="PUA-like_sf"/>
</dbReference>
<dbReference type="InterPro" id="IPR036393">
    <property type="entry name" value="AceGlu_kinase-like_sf"/>
</dbReference>
<evidence type="ECO:0000256" key="5">
    <source>
        <dbReference type="ARBA" id="ARBA00022741"/>
    </source>
</evidence>
<dbReference type="GO" id="GO:0005829">
    <property type="term" value="C:cytosol"/>
    <property type="evidence" value="ECO:0007669"/>
    <property type="project" value="TreeGrafter"/>
</dbReference>
<dbReference type="EC" id="2.7.2.11" evidence="8"/>
<dbReference type="SUPFAM" id="SSF88697">
    <property type="entry name" value="PUA domain-like"/>
    <property type="match status" value="1"/>
</dbReference>
<evidence type="ECO:0000256" key="1">
    <source>
        <dbReference type="ARBA" id="ARBA00022490"/>
    </source>
</evidence>
<keyword evidence="7 8" id="KW-0067">ATP-binding</keyword>
<evidence type="ECO:0000259" key="9">
    <source>
        <dbReference type="SMART" id="SM00359"/>
    </source>
</evidence>
<comment type="function">
    <text evidence="8">Catalyzes the transfer of a phosphate group to glutamate to form L-glutamate 5-phosphate.</text>
</comment>
<dbReference type="EMBL" id="LZRT01000080">
    <property type="protein sequence ID" value="OUM87028.1"/>
    <property type="molecule type" value="Genomic_DNA"/>
</dbReference>
<dbReference type="GO" id="GO:0004349">
    <property type="term" value="F:glutamate 5-kinase activity"/>
    <property type="evidence" value="ECO:0007669"/>
    <property type="project" value="UniProtKB-UniRule"/>
</dbReference>
<dbReference type="InterPro" id="IPR036974">
    <property type="entry name" value="PUA_sf"/>
</dbReference>
<keyword evidence="1 8" id="KW-0963">Cytoplasm</keyword>
<evidence type="ECO:0000313" key="10">
    <source>
        <dbReference type="EMBL" id="OUM87028.1"/>
    </source>
</evidence>
<dbReference type="AlphaFoldDB" id="A0A1Y3PPH0"/>
<evidence type="ECO:0000256" key="6">
    <source>
        <dbReference type="ARBA" id="ARBA00022777"/>
    </source>
</evidence>
<keyword evidence="4 8" id="KW-0808">Transferase</keyword>
<protein>
    <recommendedName>
        <fullName evidence="8">Glutamate 5-kinase</fullName>
        <ecNumber evidence="8">2.7.2.11</ecNumber>
    </recommendedName>
    <alternativeName>
        <fullName evidence="8">Gamma-glutamyl kinase</fullName>
        <shortName evidence="8">GK</shortName>
    </alternativeName>
</protein>
<dbReference type="Proteomes" id="UP000196475">
    <property type="component" value="Unassembled WGS sequence"/>
</dbReference>
<proteinExistence type="inferred from homology"/>
<dbReference type="PROSITE" id="PS00902">
    <property type="entry name" value="GLUTAMATE_5_KINASE"/>
    <property type="match status" value="1"/>
</dbReference>
<feature type="binding site" evidence="8">
    <location>
        <begin position="168"/>
        <end position="169"/>
    </location>
    <ligand>
        <name>ATP</name>
        <dbReference type="ChEBI" id="CHEBI:30616"/>
    </ligand>
</feature>